<feature type="chain" id="PRO_5014169231" evidence="1">
    <location>
        <begin position="21"/>
        <end position="163"/>
    </location>
</feature>
<evidence type="ECO:0000313" key="2">
    <source>
        <dbReference type="EMBL" id="PJF16441.1"/>
    </source>
</evidence>
<keyword evidence="3" id="KW-1185">Reference proteome</keyword>
<reference evidence="2 3" key="1">
    <citation type="submission" date="2016-10" db="EMBL/GenBank/DDBJ databases">
        <title>The genome of Paramicrosporidium saccamoebae is the missing link in understanding Cryptomycota and Microsporidia evolution.</title>
        <authorList>
            <person name="Quandt C.A."/>
            <person name="Beaudet D."/>
            <person name="Corsaro D."/>
            <person name="Michel R."/>
            <person name="Corradi N."/>
            <person name="James T."/>
        </authorList>
    </citation>
    <scope>NUCLEOTIDE SEQUENCE [LARGE SCALE GENOMIC DNA]</scope>
    <source>
        <strain evidence="2 3">KSL3</strain>
    </source>
</reference>
<organism evidence="2 3">
    <name type="scientific">Paramicrosporidium saccamoebae</name>
    <dbReference type="NCBI Taxonomy" id="1246581"/>
    <lineage>
        <taxon>Eukaryota</taxon>
        <taxon>Fungi</taxon>
        <taxon>Fungi incertae sedis</taxon>
        <taxon>Cryptomycota</taxon>
        <taxon>Cryptomycota incertae sedis</taxon>
        <taxon>Paramicrosporidium</taxon>
    </lineage>
</organism>
<sequence>MVKIQASILLAALFCLLALSLPTKKDKANWVNKDLHVDSADFAITFTVTETYLVFISGPCTVQFLESFCNGRSFTVYDNGILMTTVETGAPKYCGINTSSYVPIVAPTFGEYNMDILTGFHNITVVTLESPLLDRTSSLRVTFFPGTGSKINMLGTARRSART</sequence>
<name>A0A2H9TFE5_9FUNG</name>
<keyword evidence="1" id="KW-0732">Signal</keyword>
<evidence type="ECO:0000256" key="1">
    <source>
        <dbReference type="SAM" id="SignalP"/>
    </source>
</evidence>
<dbReference type="EMBL" id="MTSL01000221">
    <property type="protein sequence ID" value="PJF16441.1"/>
    <property type="molecule type" value="Genomic_DNA"/>
</dbReference>
<evidence type="ECO:0000313" key="3">
    <source>
        <dbReference type="Proteomes" id="UP000240830"/>
    </source>
</evidence>
<accession>A0A2H9TFE5</accession>
<dbReference type="Proteomes" id="UP000240830">
    <property type="component" value="Unassembled WGS sequence"/>
</dbReference>
<gene>
    <name evidence="2" type="ORF">PSACC_03751</name>
</gene>
<feature type="signal peptide" evidence="1">
    <location>
        <begin position="1"/>
        <end position="20"/>
    </location>
</feature>
<proteinExistence type="predicted"/>
<protein>
    <submittedName>
        <fullName evidence="2">Uncharacterized protein</fullName>
    </submittedName>
</protein>
<comment type="caution">
    <text evidence="2">The sequence shown here is derived from an EMBL/GenBank/DDBJ whole genome shotgun (WGS) entry which is preliminary data.</text>
</comment>
<dbReference type="AlphaFoldDB" id="A0A2H9TFE5"/>